<protein>
    <submittedName>
        <fullName evidence="1">Uncharacterized protein</fullName>
    </submittedName>
</protein>
<keyword evidence="2" id="KW-1185">Reference proteome</keyword>
<sequence length="53" mass="6298">MVNYDDFHALATAYFEKREYDRVKTEMNELFEELVDLRGRVNAKRGNGKDVEN</sequence>
<reference evidence="1" key="1">
    <citation type="submission" date="2023-03" db="EMBL/GenBank/DDBJ databases">
        <title>MT1 and MT2 Draft Genomes of Novel Species.</title>
        <authorList>
            <person name="Venkateswaran K."/>
        </authorList>
    </citation>
    <scope>NUCLEOTIDE SEQUENCE</scope>
    <source>
        <strain evidence="1">F6_3S_P_2</strain>
    </source>
</reference>
<evidence type="ECO:0000313" key="1">
    <source>
        <dbReference type="EMBL" id="MDN4607366.1"/>
    </source>
</evidence>
<comment type="caution">
    <text evidence="1">The sequence shown here is derived from an EMBL/GenBank/DDBJ whole genome shotgun (WGS) entry which is preliminary data.</text>
</comment>
<name>A0ABT8JS56_9BACL</name>
<dbReference type="RefSeq" id="WP_301242912.1">
    <property type="nucleotide sequence ID" value="NZ_JAROCC010000005.1"/>
</dbReference>
<accession>A0ABT8JS56</accession>
<proteinExistence type="predicted"/>
<dbReference type="EMBL" id="JAROCC010000005">
    <property type="protein sequence ID" value="MDN4607366.1"/>
    <property type="molecule type" value="Genomic_DNA"/>
</dbReference>
<gene>
    <name evidence="1" type="ORF">P5G49_07700</name>
</gene>
<organism evidence="1 2">
    <name type="scientific">Sporosarcina highlanderae</name>
    <dbReference type="NCBI Taxonomy" id="3035916"/>
    <lineage>
        <taxon>Bacteria</taxon>
        <taxon>Bacillati</taxon>
        <taxon>Bacillota</taxon>
        <taxon>Bacilli</taxon>
        <taxon>Bacillales</taxon>
        <taxon>Caryophanaceae</taxon>
        <taxon>Sporosarcina</taxon>
    </lineage>
</organism>
<evidence type="ECO:0000313" key="2">
    <source>
        <dbReference type="Proteomes" id="UP001175097"/>
    </source>
</evidence>
<dbReference type="Proteomes" id="UP001175097">
    <property type="component" value="Unassembled WGS sequence"/>
</dbReference>